<sequence length="132" mass="15741">MSRRSFPIGTTTTNSATCRLLFIRTCFPRFCRHPFAPLFVSSFSSSCFHWLPYTTNLWFRHSFLIHSSAFSFLAFQIRRNLSILFNISFGIFNFCSLFLLRNRLGSRIYTLRLGSKIYVTFLWPYFIRNKEF</sequence>
<gene>
    <name evidence="2" type="ORF">HanXRQr2_Chr09g0386081</name>
</gene>
<keyword evidence="1" id="KW-1133">Transmembrane helix</keyword>
<evidence type="ECO:0000313" key="2">
    <source>
        <dbReference type="EMBL" id="KAF5790683.1"/>
    </source>
</evidence>
<comment type="caution">
    <text evidence="2">The sequence shown here is derived from an EMBL/GenBank/DDBJ whole genome shotgun (WGS) entry which is preliminary data.</text>
</comment>
<evidence type="ECO:0000313" key="3">
    <source>
        <dbReference type="Proteomes" id="UP000215914"/>
    </source>
</evidence>
<dbReference type="AlphaFoldDB" id="A0A9K3I5B2"/>
<dbReference type="Proteomes" id="UP000215914">
    <property type="component" value="Unassembled WGS sequence"/>
</dbReference>
<proteinExistence type="predicted"/>
<reference evidence="2" key="2">
    <citation type="submission" date="2020-06" db="EMBL/GenBank/DDBJ databases">
        <title>Helianthus annuus Genome sequencing and assembly Release 2.</title>
        <authorList>
            <person name="Gouzy J."/>
            <person name="Langlade N."/>
            <person name="Munos S."/>
        </authorList>
    </citation>
    <scope>NUCLEOTIDE SEQUENCE</scope>
    <source>
        <tissue evidence="2">Leaves</tissue>
    </source>
</reference>
<protein>
    <submittedName>
        <fullName evidence="2">Uncharacterized protein</fullName>
    </submittedName>
</protein>
<accession>A0A9K3I5B2</accession>
<feature type="transmembrane region" description="Helical" evidence="1">
    <location>
        <begin position="82"/>
        <end position="100"/>
    </location>
</feature>
<keyword evidence="1" id="KW-0472">Membrane</keyword>
<dbReference type="EMBL" id="MNCJ02000324">
    <property type="protein sequence ID" value="KAF5790683.1"/>
    <property type="molecule type" value="Genomic_DNA"/>
</dbReference>
<reference evidence="2" key="1">
    <citation type="journal article" date="2017" name="Nature">
        <title>The sunflower genome provides insights into oil metabolism, flowering and Asterid evolution.</title>
        <authorList>
            <person name="Badouin H."/>
            <person name="Gouzy J."/>
            <person name="Grassa C.J."/>
            <person name="Murat F."/>
            <person name="Staton S.E."/>
            <person name="Cottret L."/>
            <person name="Lelandais-Briere C."/>
            <person name="Owens G.L."/>
            <person name="Carrere S."/>
            <person name="Mayjonade B."/>
            <person name="Legrand L."/>
            <person name="Gill N."/>
            <person name="Kane N.C."/>
            <person name="Bowers J.E."/>
            <person name="Hubner S."/>
            <person name="Bellec A."/>
            <person name="Berard A."/>
            <person name="Berges H."/>
            <person name="Blanchet N."/>
            <person name="Boniface M.C."/>
            <person name="Brunel D."/>
            <person name="Catrice O."/>
            <person name="Chaidir N."/>
            <person name="Claudel C."/>
            <person name="Donnadieu C."/>
            <person name="Faraut T."/>
            <person name="Fievet G."/>
            <person name="Helmstetter N."/>
            <person name="King M."/>
            <person name="Knapp S.J."/>
            <person name="Lai Z."/>
            <person name="Le Paslier M.C."/>
            <person name="Lippi Y."/>
            <person name="Lorenzon L."/>
            <person name="Mandel J.R."/>
            <person name="Marage G."/>
            <person name="Marchand G."/>
            <person name="Marquand E."/>
            <person name="Bret-Mestries E."/>
            <person name="Morien E."/>
            <person name="Nambeesan S."/>
            <person name="Nguyen T."/>
            <person name="Pegot-Espagnet P."/>
            <person name="Pouilly N."/>
            <person name="Raftis F."/>
            <person name="Sallet E."/>
            <person name="Schiex T."/>
            <person name="Thomas J."/>
            <person name="Vandecasteele C."/>
            <person name="Vares D."/>
            <person name="Vear F."/>
            <person name="Vautrin S."/>
            <person name="Crespi M."/>
            <person name="Mangin B."/>
            <person name="Burke J.M."/>
            <person name="Salse J."/>
            <person name="Munos S."/>
            <person name="Vincourt P."/>
            <person name="Rieseberg L.H."/>
            <person name="Langlade N.B."/>
        </authorList>
    </citation>
    <scope>NUCLEOTIDE SEQUENCE</scope>
    <source>
        <tissue evidence="2">Leaves</tissue>
    </source>
</reference>
<dbReference type="Gramene" id="mRNA:HanXRQr2_Chr09g0386081">
    <property type="protein sequence ID" value="CDS:HanXRQr2_Chr09g0386081.1"/>
    <property type="gene ID" value="HanXRQr2_Chr09g0386081"/>
</dbReference>
<keyword evidence="1" id="KW-0812">Transmembrane</keyword>
<name>A0A9K3I5B2_HELAN</name>
<keyword evidence="3" id="KW-1185">Reference proteome</keyword>
<organism evidence="2 3">
    <name type="scientific">Helianthus annuus</name>
    <name type="common">Common sunflower</name>
    <dbReference type="NCBI Taxonomy" id="4232"/>
    <lineage>
        <taxon>Eukaryota</taxon>
        <taxon>Viridiplantae</taxon>
        <taxon>Streptophyta</taxon>
        <taxon>Embryophyta</taxon>
        <taxon>Tracheophyta</taxon>
        <taxon>Spermatophyta</taxon>
        <taxon>Magnoliopsida</taxon>
        <taxon>eudicotyledons</taxon>
        <taxon>Gunneridae</taxon>
        <taxon>Pentapetalae</taxon>
        <taxon>asterids</taxon>
        <taxon>campanulids</taxon>
        <taxon>Asterales</taxon>
        <taxon>Asteraceae</taxon>
        <taxon>Asteroideae</taxon>
        <taxon>Heliantheae alliance</taxon>
        <taxon>Heliantheae</taxon>
        <taxon>Helianthus</taxon>
    </lineage>
</organism>
<evidence type="ECO:0000256" key="1">
    <source>
        <dbReference type="SAM" id="Phobius"/>
    </source>
</evidence>